<dbReference type="Proteomes" id="UP000030765">
    <property type="component" value="Unassembled WGS sequence"/>
</dbReference>
<name>A0A084WHE9_ANOSI</name>
<keyword evidence="1" id="KW-0732">Signal</keyword>
<keyword evidence="4" id="KW-1185">Reference proteome</keyword>
<dbReference type="EnsemblMetazoa" id="ASIC017662-RA">
    <property type="protein sequence ID" value="ASIC017662-PA"/>
    <property type="gene ID" value="ASIC017662"/>
</dbReference>
<dbReference type="EMBL" id="KE525346">
    <property type="protein sequence ID" value="KFB49643.1"/>
    <property type="molecule type" value="Genomic_DNA"/>
</dbReference>
<dbReference type="AlphaFoldDB" id="A0A084WHE9"/>
<evidence type="ECO:0000313" key="2">
    <source>
        <dbReference type="EMBL" id="KFB49643.1"/>
    </source>
</evidence>
<evidence type="ECO:0000313" key="3">
    <source>
        <dbReference type="EnsemblMetazoa" id="ASIC017662-PA"/>
    </source>
</evidence>
<dbReference type="VEuPathDB" id="VectorBase:ASIS012821"/>
<reference evidence="2 4" key="1">
    <citation type="journal article" date="2014" name="BMC Genomics">
        <title>Genome sequence of Anopheles sinensis provides insight into genetics basis of mosquito competence for malaria parasites.</title>
        <authorList>
            <person name="Zhou D."/>
            <person name="Zhang D."/>
            <person name="Ding G."/>
            <person name="Shi L."/>
            <person name="Hou Q."/>
            <person name="Ye Y."/>
            <person name="Xu Y."/>
            <person name="Zhou H."/>
            <person name="Xiong C."/>
            <person name="Li S."/>
            <person name="Yu J."/>
            <person name="Hong S."/>
            <person name="Yu X."/>
            <person name="Zou P."/>
            <person name="Chen C."/>
            <person name="Chang X."/>
            <person name="Wang W."/>
            <person name="Lv Y."/>
            <person name="Sun Y."/>
            <person name="Ma L."/>
            <person name="Shen B."/>
            <person name="Zhu C."/>
        </authorList>
    </citation>
    <scope>NUCLEOTIDE SEQUENCE [LARGE SCALE GENOMIC DNA]</scope>
</reference>
<sequence>MALKVVFAFLLVGTFGLALGQREPAIEVMNALRELQPRYREIQDFVINRLTEARLNSSQVIFNFHNEVIDSKDQFVRRAIAEEQGVLTIVDRQLESVDRTCLGFVRNSVDMNINLVGVSYTNCITRVDDSLAGIVMDFYRTIQADETQYSGASLFDVFRGENIFHTPGNLVEKLNKRLEELRENPSYIANELFDVITEFEDELHEVKDEYDGCLGSGTQLLLSTLDIARMQIVQVCQGQLEPVEPTEPENP</sequence>
<feature type="signal peptide" evidence="1">
    <location>
        <begin position="1"/>
        <end position="20"/>
    </location>
</feature>
<accession>A0A084WHE9</accession>
<evidence type="ECO:0008006" key="5">
    <source>
        <dbReference type="Google" id="ProtNLM"/>
    </source>
</evidence>
<evidence type="ECO:0000256" key="1">
    <source>
        <dbReference type="SAM" id="SignalP"/>
    </source>
</evidence>
<gene>
    <name evidence="2" type="ORF">ZHAS_00017662</name>
</gene>
<reference evidence="3" key="2">
    <citation type="submission" date="2020-05" db="UniProtKB">
        <authorList>
            <consortium name="EnsemblMetazoa"/>
        </authorList>
    </citation>
    <scope>IDENTIFICATION</scope>
</reference>
<protein>
    <recommendedName>
        <fullName evidence="5">Secreted protein</fullName>
    </recommendedName>
</protein>
<organism evidence="2">
    <name type="scientific">Anopheles sinensis</name>
    <name type="common">Mosquito</name>
    <dbReference type="NCBI Taxonomy" id="74873"/>
    <lineage>
        <taxon>Eukaryota</taxon>
        <taxon>Metazoa</taxon>
        <taxon>Ecdysozoa</taxon>
        <taxon>Arthropoda</taxon>
        <taxon>Hexapoda</taxon>
        <taxon>Insecta</taxon>
        <taxon>Pterygota</taxon>
        <taxon>Neoptera</taxon>
        <taxon>Endopterygota</taxon>
        <taxon>Diptera</taxon>
        <taxon>Nematocera</taxon>
        <taxon>Culicoidea</taxon>
        <taxon>Culicidae</taxon>
        <taxon>Anophelinae</taxon>
        <taxon>Anopheles</taxon>
    </lineage>
</organism>
<dbReference type="OMA" id="IVQVCQG"/>
<proteinExistence type="predicted"/>
<dbReference type="VEuPathDB" id="VectorBase:ASIC017662"/>
<feature type="chain" id="PRO_5001785044" description="Secreted protein" evidence="1">
    <location>
        <begin position="21"/>
        <end position="251"/>
    </location>
</feature>
<dbReference type="EMBL" id="ATLV01023808">
    <property type="status" value="NOT_ANNOTATED_CDS"/>
    <property type="molecule type" value="Genomic_DNA"/>
</dbReference>
<evidence type="ECO:0000313" key="4">
    <source>
        <dbReference type="Proteomes" id="UP000030765"/>
    </source>
</evidence>
<dbReference type="OrthoDB" id="7733590at2759"/>